<dbReference type="Proteomes" id="UP000439903">
    <property type="component" value="Unassembled WGS sequence"/>
</dbReference>
<accession>A0A8H4A759</accession>
<gene>
    <name evidence="2" type="ORF">F8M41_005050</name>
</gene>
<organism evidence="2 3">
    <name type="scientific">Gigaspora margarita</name>
    <dbReference type="NCBI Taxonomy" id="4874"/>
    <lineage>
        <taxon>Eukaryota</taxon>
        <taxon>Fungi</taxon>
        <taxon>Fungi incertae sedis</taxon>
        <taxon>Mucoromycota</taxon>
        <taxon>Glomeromycotina</taxon>
        <taxon>Glomeromycetes</taxon>
        <taxon>Diversisporales</taxon>
        <taxon>Gigasporaceae</taxon>
        <taxon>Gigaspora</taxon>
    </lineage>
</organism>
<dbReference type="AlphaFoldDB" id="A0A8H4A759"/>
<feature type="region of interest" description="Disordered" evidence="1">
    <location>
        <begin position="198"/>
        <end position="225"/>
    </location>
</feature>
<dbReference type="EMBL" id="WTPW01001471">
    <property type="protein sequence ID" value="KAF0433535.1"/>
    <property type="molecule type" value="Genomic_DNA"/>
</dbReference>
<proteinExistence type="predicted"/>
<evidence type="ECO:0000256" key="1">
    <source>
        <dbReference type="SAM" id="MobiDB-lite"/>
    </source>
</evidence>
<comment type="caution">
    <text evidence="2">The sequence shown here is derived from an EMBL/GenBank/DDBJ whole genome shotgun (WGS) entry which is preliminary data.</text>
</comment>
<evidence type="ECO:0000313" key="2">
    <source>
        <dbReference type="EMBL" id="KAF0433535.1"/>
    </source>
</evidence>
<protein>
    <submittedName>
        <fullName evidence="2">Uncharacterized protein</fullName>
    </submittedName>
</protein>
<sequence length="225" mass="25265">MPAKLTTICYVHSCTERITQEYIVKDITSIVKLKNDEPSNIIYLNIKAFIPLNDPSNNFIKAFQTGDVIYLKKNLLPVIAITCATSIKVLEFDFEDMSALGINMTIVGITTQIVQNTSNDLTLKFYIEEKVSNRKPSNFWVETKHNTNNNYHQIPGYQQGCKPCGAISKALKKNHTTLSNMNPTSTSQTQSLLSALKTNPIPNMSDQQSSTQTHENETSQDNQEN</sequence>
<name>A0A8H4A759_GIGMA</name>
<evidence type="ECO:0000313" key="3">
    <source>
        <dbReference type="Proteomes" id="UP000439903"/>
    </source>
</evidence>
<reference evidence="2 3" key="1">
    <citation type="journal article" date="2019" name="Environ. Microbiol.">
        <title>At the nexus of three kingdoms: the genome of the mycorrhizal fungus Gigaspora margarita provides insights into plant, endobacterial and fungal interactions.</title>
        <authorList>
            <person name="Venice F."/>
            <person name="Ghignone S."/>
            <person name="Salvioli di Fossalunga A."/>
            <person name="Amselem J."/>
            <person name="Novero M."/>
            <person name="Xianan X."/>
            <person name="Sedzielewska Toro K."/>
            <person name="Morin E."/>
            <person name="Lipzen A."/>
            <person name="Grigoriev I.V."/>
            <person name="Henrissat B."/>
            <person name="Martin F.M."/>
            <person name="Bonfante P."/>
        </authorList>
    </citation>
    <scope>NUCLEOTIDE SEQUENCE [LARGE SCALE GENOMIC DNA]</scope>
    <source>
        <strain evidence="2 3">BEG34</strain>
    </source>
</reference>
<keyword evidence="3" id="KW-1185">Reference proteome</keyword>